<dbReference type="KEGG" id="trg:TRUGW13939_00721"/>
<dbReference type="GeneID" id="55988234"/>
<protein>
    <submittedName>
        <fullName evidence="2">Uncharacterized protein</fullName>
    </submittedName>
</protein>
<organism evidence="2 3">
    <name type="scientific">Talaromyces rugulosus</name>
    <name type="common">Penicillium rugulosum</name>
    <dbReference type="NCBI Taxonomy" id="121627"/>
    <lineage>
        <taxon>Eukaryota</taxon>
        <taxon>Fungi</taxon>
        <taxon>Dikarya</taxon>
        <taxon>Ascomycota</taxon>
        <taxon>Pezizomycotina</taxon>
        <taxon>Eurotiomycetes</taxon>
        <taxon>Eurotiomycetidae</taxon>
        <taxon>Eurotiales</taxon>
        <taxon>Trichocomaceae</taxon>
        <taxon>Talaromyces</taxon>
        <taxon>Talaromyces sect. Islandici</taxon>
    </lineage>
</organism>
<dbReference type="AlphaFoldDB" id="A0A7H8QJ41"/>
<keyword evidence="1" id="KW-0812">Transmembrane</keyword>
<accession>A0A7H8QJ41</accession>
<keyword evidence="1" id="KW-1133">Transmembrane helix</keyword>
<keyword evidence="1" id="KW-0472">Membrane</keyword>
<dbReference type="Proteomes" id="UP000509510">
    <property type="component" value="Chromosome I"/>
</dbReference>
<evidence type="ECO:0000313" key="3">
    <source>
        <dbReference type="Proteomes" id="UP000509510"/>
    </source>
</evidence>
<evidence type="ECO:0000313" key="2">
    <source>
        <dbReference type="EMBL" id="QKX53642.1"/>
    </source>
</evidence>
<keyword evidence="3" id="KW-1185">Reference proteome</keyword>
<evidence type="ECO:0000256" key="1">
    <source>
        <dbReference type="SAM" id="Phobius"/>
    </source>
</evidence>
<gene>
    <name evidence="2" type="ORF">TRUGW13939_00721</name>
</gene>
<name>A0A7H8QJ41_TALRU</name>
<reference evidence="3" key="1">
    <citation type="submission" date="2020-06" db="EMBL/GenBank/DDBJ databases">
        <title>A chromosome-scale genome assembly of Talaromyces rugulosus W13939.</title>
        <authorList>
            <person name="Wang B."/>
            <person name="Guo L."/>
            <person name="Ye K."/>
            <person name="Wang L."/>
        </authorList>
    </citation>
    <scope>NUCLEOTIDE SEQUENCE [LARGE SCALE GENOMIC DNA]</scope>
    <source>
        <strain evidence="3">W13939</strain>
    </source>
</reference>
<feature type="transmembrane region" description="Helical" evidence="1">
    <location>
        <begin position="589"/>
        <end position="613"/>
    </location>
</feature>
<proteinExistence type="predicted"/>
<dbReference type="EMBL" id="CP055898">
    <property type="protein sequence ID" value="QKX53642.1"/>
    <property type="molecule type" value="Genomic_DNA"/>
</dbReference>
<dbReference type="RefSeq" id="XP_035339821.1">
    <property type="nucleotide sequence ID" value="XM_035483928.1"/>
</dbReference>
<sequence length="616" mass="72530">MTDQDVVKSLCELTASVQDLCNTINSEYKFQPNKSRVELKARDVILNTILEQRSKGQPEKIMDWEEVKPTPICEIEMKNKQYAKKYEDFWKDIDESTQLEKETTIQAYTSAFSRFEEIYRLIGWCDADDEDPMFDKPVLTESRDLLIESIFGIEAYQMSRFGEFSEKSRMLFELSRLPRLLIILVRIACRQIYVVGACGPKKPIKKRMFDAFTVVRVLAIVARKLKGFNMTSLSMEKLLHQCYTRQVLKQPGDSDVDTYHKQFDLIYDCMTALDFTRKFREIREPLCSLFYMRYKSDSIHMLFEHVRIHEDATIGIDPYPELPLEQNMDSMFHPDIFAIPYLREFGQLNIEWTDCLDEHLKIYANRNAIRVFAHPTFFYNGIDLHQDKRDFMESTYLELSLTYALLFRPISSVNLRRLGQYVTAGENQQIPWNNCVTFNGHPIHRFTLPEDKEVNNNLKLLSINPLQSPTKEILSESFYRCSLPPSTQVAFDIANPFRAVKGFTKRWDQHKVTPTSMKHILDLAPNYPEDLKFMIISVMEKNFADMESFVQFPYFAPRLRRLKTYLDSRQPRTIRQLWYDRRDYRSWCIFWGAGFLGGFVLLCMLVILFVQLVSLV</sequence>
<dbReference type="OrthoDB" id="5428890at2759"/>